<dbReference type="STRING" id="6205.A0A0R3WVY7"/>
<dbReference type="InterPro" id="IPR052970">
    <property type="entry name" value="Inner_ear_hair_cell_LOXHD"/>
</dbReference>
<evidence type="ECO:0000313" key="4">
    <source>
        <dbReference type="Proteomes" id="UP000274429"/>
    </source>
</evidence>
<reference evidence="3 4" key="2">
    <citation type="submission" date="2018-11" db="EMBL/GenBank/DDBJ databases">
        <authorList>
            <consortium name="Pathogen Informatics"/>
        </authorList>
    </citation>
    <scope>NUCLEOTIDE SEQUENCE [LARGE SCALE GENOMIC DNA]</scope>
</reference>
<evidence type="ECO:0000256" key="1">
    <source>
        <dbReference type="PROSITE-ProRule" id="PRU00152"/>
    </source>
</evidence>
<sequence length="194" mass="22082">MHKFYCVEANYTVKTRTGEVVGGDTDAKVYIALVGDIDATQFVRLKYSHADTGRFRVGQEDIFHFSGPFVGKMESVRLMLERRDEKCAWYLKHLSITVNEVSLRYHFNIDRWLSKHKHDDKKVYEFTPSSIERIYSAVPYEITFYTGEASNCGKDAVVHLQVFGTKGAKQTEVLLFKTDGGAFNAGSVDKFIVS</sequence>
<name>A0A0R3WVY7_HYDTA</name>
<dbReference type="InterPro" id="IPR001024">
    <property type="entry name" value="PLAT/LH2_dom"/>
</dbReference>
<dbReference type="PROSITE" id="PS50095">
    <property type="entry name" value="PLAT"/>
    <property type="match status" value="2"/>
</dbReference>
<dbReference type="EMBL" id="UYWX01005655">
    <property type="protein sequence ID" value="VDM25864.1"/>
    <property type="molecule type" value="Genomic_DNA"/>
</dbReference>
<dbReference type="SUPFAM" id="SSF49723">
    <property type="entry name" value="Lipase/lipooxygenase domain (PLAT/LH2 domain)"/>
    <property type="match status" value="2"/>
</dbReference>
<feature type="domain" description="PLAT" evidence="2">
    <location>
        <begin position="138"/>
        <end position="194"/>
    </location>
</feature>
<evidence type="ECO:0000259" key="2">
    <source>
        <dbReference type="PROSITE" id="PS50095"/>
    </source>
</evidence>
<comment type="caution">
    <text evidence="1">Lacks conserved residue(s) required for the propagation of feature annotation.</text>
</comment>
<accession>A0A0R3WVY7</accession>
<feature type="domain" description="PLAT" evidence="2">
    <location>
        <begin position="9"/>
        <end position="127"/>
    </location>
</feature>
<dbReference type="Gene3D" id="2.60.60.20">
    <property type="entry name" value="PLAT/LH2 domain"/>
    <property type="match status" value="1"/>
</dbReference>
<dbReference type="PANTHER" id="PTHR45901">
    <property type="entry name" value="PROTEIN CBG12474"/>
    <property type="match status" value="1"/>
</dbReference>
<dbReference type="WBParaSite" id="TTAC_0000492701-mRNA-1">
    <property type="protein sequence ID" value="TTAC_0000492701-mRNA-1"/>
    <property type="gene ID" value="TTAC_0000492701"/>
</dbReference>
<evidence type="ECO:0000313" key="3">
    <source>
        <dbReference type="EMBL" id="VDM25864.1"/>
    </source>
</evidence>
<gene>
    <name evidence="3" type="ORF">TTAC_LOCUS4912</name>
</gene>
<dbReference type="OrthoDB" id="9895813at2759"/>
<dbReference type="Pfam" id="PF01477">
    <property type="entry name" value="PLAT"/>
    <property type="match status" value="1"/>
</dbReference>
<reference evidence="5" key="1">
    <citation type="submission" date="2017-02" db="UniProtKB">
        <authorList>
            <consortium name="WormBaseParasite"/>
        </authorList>
    </citation>
    <scope>IDENTIFICATION</scope>
</reference>
<dbReference type="Gene3D" id="2.40.180.10">
    <property type="entry name" value="Catalase core domain"/>
    <property type="match status" value="1"/>
</dbReference>
<dbReference type="AlphaFoldDB" id="A0A0R3WVY7"/>
<keyword evidence="4" id="KW-1185">Reference proteome</keyword>
<dbReference type="PANTHER" id="PTHR45901:SF3">
    <property type="entry name" value="LIPOXYGENASE HOMOLOGY DOMAIN-CONTAINING PROTEIN 1"/>
    <property type="match status" value="1"/>
</dbReference>
<evidence type="ECO:0000313" key="5">
    <source>
        <dbReference type="WBParaSite" id="TTAC_0000492701-mRNA-1"/>
    </source>
</evidence>
<protein>
    <submittedName>
        <fullName evidence="5">PLAT domain-containing protein</fullName>
    </submittedName>
</protein>
<proteinExistence type="predicted"/>
<dbReference type="Proteomes" id="UP000274429">
    <property type="component" value="Unassembled WGS sequence"/>
</dbReference>
<organism evidence="5">
    <name type="scientific">Hydatigena taeniaeformis</name>
    <name type="common">Feline tapeworm</name>
    <name type="synonym">Taenia taeniaeformis</name>
    <dbReference type="NCBI Taxonomy" id="6205"/>
    <lineage>
        <taxon>Eukaryota</taxon>
        <taxon>Metazoa</taxon>
        <taxon>Spiralia</taxon>
        <taxon>Lophotrochozoa</taxon>
        <taxon>Platyhelminthes</taxon>
        <taxon>Cestoda</taxon>
        <taxon>Eucestoda</taxon>
        <taxon>Cyclophyllidea</taxon>
        <taxon>Taeniidae</taxon>
        <taxon>Hydatigera</taxon>
    </lineage>
</organism>
<dbReference type="InterPro" id="IPR036392">
    <property type="entry name" value="PLAT/LH2_dom_sf"/>
</dbReference>